<feature type="transmembrane region" description="Helical" evidence="7">
    <location>
        <begin position="385"/>
        <end position="404"/>
    </location>
</feature>
<dbReference type="InterPro" id="IPR037272">
    <property type="entry name" value="SNS_sf"/>
</dbReference>
<feature type="transmembrane region" description="Helical" evidence="7">
    <location>
        <begin position="142"/>
        <end position="161"/>
    </location>
</feature>
<dbReference type="PANTHER" id="PTHR42948">
    <property type="entry name" value="TRANSPORTER"/>
    <property type="match status" value="1"/>
</dbReference>
<dbReference type="SUPFAM" id="SSF161070">
    <property type="entry name" value="SNF-like"/>
    <property type="match status" value="1"/>
</dbReference>
<keyword evidence="4 7" id="KW-1133">Transmembrane helix</keyword>
<keyword evidence="2 6" id="KW-0813">Transport</keyword>
<dbReference type="PRINTS" id="PR00176">
    <property type="entry name" value="NANEUSMPORT"/>
</dbReference>
<feature type="transmembrane region" description="Helical" evidence="7">
    <location>
        <begin position="416"/>
        <end position="441"/>
    </location>
</feature>
<feature type="transmembrane region" description="Helical" evidence="7">
    <location>
        <begin position="12"/>
        <end position="29"/>
    </location>
</feature>
<evidence type="ECO:0000313" key="9">
    <source>
        <dbReference type="Proteomes" id="UP000283993"/>
    </source>
</evidence>
<feature type="transmembrane region" description="Helical" evidence="7">
    <location>
        <begin position="303"/>
        <end position="332"/>
    </location>
</feature>
<keyword evidence="9" id="KW-1185">Reference proteome</keyword>
<feature type="transmembrane region" description="Helical" evidence="7">
    <location>
        <begin position="344"/>
        <end position="365"/>
    </location>
</feature>
<gene>
    <name evidence="8" type="ORF">SAOR_03850</name>
</gene>
<evidence type="ECO:0000256" key="7">
    <source>
        <dbReference type="SAM" id="Phobius"/>
    </source>
</evidence>
<dbReference type="Proteomes" id="UP000283993">
    <property type="component" value="Unassembled WGS sequence"/>
</dbReference>
<comment type="similarity">
    <text evidence="6">Belongs to the sodium:neurotransmitter symporter (SNF) (TC 2.A.22) family.</text>
</comment>
<evidence type="ECO:0000256" key="4">
    <source>
        <dbReference type="ARBA" id="ARBA00022989"/>
    </source>
</evidence>
<evidence type="ECO:0000256" key="6">
    <source>
        <dbReference type="RuleBase" id="RU003732"/>
    </source>
</evidence>
<feature type="transmembrane region" description="Helical" evidence="7">
    <location>
        <begin position="251"/>
        <end position="273"/>
    </location>
</feature>
<dbReference type="RefSeq" id="WP_123630305.1">
    <property type="nucleotide sequence ID" value="NZ_AYKH01000005.1"/>
</dbReference>
<comment type="subcellular location">
    <subcellularLocation>
        <location evidence="1">Membrane</location>
        <topology evidence="1">Multi-pass membrane protein</topology>
    </subcellularLocation>
</comment>
<evidence type="ECO:0000256" key="1">
    <source>
        <dbReference type="ARBA" id="ARBA00004141"/>
    </source>
</evidence>
<name>A0A423PUA9_9GAMM</name>
<dbReference type="PANTHER" id="PTHR42948:SF1">
    <property type="entry name" value="TRANSPORTER"/>
    <property type="match status" value="1"/>
</dbReference>
<feature type="transmembrane region" description="Helical" evidence="7">
    <location>
        <begin position="41"/>
        <end position="65"/>
    </location>
</feature>
<dbReference type="Pfam" id="PF00209">
    <property type="entry name" value="SNF"/>
    <property type="match status" value="2"/>
</dbReference>
<dbReference type="AlphaFoldDB" id="A0A423PUA9"/>
<sequence length="446" mass="46622">MSVARESWGTRIGFIMAAAGSAVGLGNIWKFPYVAGENGGGAFLLIYIGCIVLFGLSIVMAELLVGRMAQRTPVAAFREVAGRGWSLVGGMGVVTAFIILSFYIVVGGWTIAYMLYTVDGALASTDSASLERVFTELTGGTWMPLVYAAVFMALVAGVVLGGVGKGIERAAKLLMPLLFVILLVLVARSVTLPGAGEGIAFYLTPDFSRVSGETFTAAIGQAFFSLSLGMGAMLTYGSYMPRDHNLPADATAVVVLDTLIAILAGFMVLPAMFAAGMEPGSGGAGTTFMVLPAVFDAMPGGPIFGFSFFLLLTVAALTSAVSLLETVVCYFVDEYGASRRGATAGSALVCFLIGIPASLSFGLMSDVKIFGRTFFNLLDFLSSSITLPLGGLLTALCVGWALGPRAIRAIGNDGRIAVPWAGVWLFVLRFVAPIGIGWILIQGLFF</sequence>
<dbReference type="NCBIfam" id="NF037979">
    <property type="entry name" value="Na_transp"/>
    <property type="match status" value="1"/>
</dbReference>
<comment type="caution">
    <text evidence="8">The sequence shown here is derived from an EMBL/GenBank/DDBJ whole genome shotgun (WGS) entry which is preliminary data.</text>
</comment>
<dbReference type="GO" id="GO:0015293">
    <property type="term" value="F:symporter activity"/>
    <property type="evidence" value="ECO:0007669"/>
    <property type="project" value="UniProtKB-KW"/>
</dbReference>
<dbReference type="CDD" id="cd10336">
    <property type="entry name" value="SLC6sbd_Tyt1-Like"/>
    <property type="match status" value="1"/>
</dbReference>
<organism evidence="8 9">
    <name type="scientific">Salinisphaera orenii MK-B5</name>
    <dbReference type="NCBI Taxonomy" id="856730"/>
    <lineage>
        <taxon>Bacteria</taxon>
        <taxon>Pseudomonadati</taxon>
        <taxon>Pseudomonadota</taxon>
        <taxon>Gammaproteobacteria</taxon>
        <taxon>Salinisphaerales</taxon>
        <taxon>Salinisphaeraceae</taxon>
        <taxon>Salinisphaera</taxon>
    </lineage>
</organism>
<dbReference type="EMBL" id="AYKH01000005">
    <property type="protein sequence ID" value="ROO29200.1"/>
    <property type="molecule type" value="Genomic_DNA"/>
</dbReference>
<dbReference type="GO" id="GO:0016020">
    <property type="term" value="C:membrane"/>
    <property type="evidence" value="ECO:0007669"/>
    <property type="project" value="UniProtKB-SubCell"/>
</dbReference>
<keyword evidence="6" id="KW-0769">Symport</keyword>
<proteinExistence type="inferred from homology"/>
<evidence type="ECO:0000256" key="5">
    <source>
        <dbReference type="ARBA" id="ARBA00023136"/>
    </source>
</evidence>
<evidence type="ECO:0000313" key="8">
    <source>
        <dbReference type="EMBL" id="ROO29200.1"/>
    </source>
</evidence>
<reference evidence="8 9" key="1">
    <citation type="submission" date="2013-10" db="EMBL/GenBank/DDBJ databases">
        <title>Salinisphaera orenii MK-B5 Genome Sequencing.</title>
        <authorList>
            <person name="Lai Q."/>
            <person name="Li C."/>
            <person name="Shao Z."/>
        </authorList>
    </citation>
    <scope>NUCLEOTIDE SEQUENCE [LARGE SCALE GENOMIC DNA]</scope>
    <source>
        <strain evidence="8 9">MK-B5</strain>
    </source>
</reference>
<dbReference type="PROSITE" id="PS00610">
    <property type="entry name" value="NA_NEUROTRAN_SYMP_1"/>
    <property type="match status" value="1"/>
</dbReference>
<protein>
    <recommendedName>
        <fullName evidence="6">Transporter</fullName>
    </recommendedName>
</protein>
<feature type="transmembrane region" description="Helical" evidence="7">
    <location>
        <begin position="85"/>
        <end position="106"/>
    </location>
</feature>
<feature type="transmembrane region" description="Helical" evidence="7">
    <location>
        <begin position="173"/>
        <end position="195"/>
    </location>
</feature>
<dbReference type="PROSITE" id="PS50267">
    <property type="entry name" value="NA_NEUROTRAN_SYMP_3"/>
    <property type="match status" value="1"/>
</dbReference>
<accession>A0A423PUA9</accession>
<evidence type="ECO:0000256" key="2">
    <source>
        <dbReference type="ARBA" id="ARBA00022448"/>
    </source>
</evidence>
<dbReference type="InterPro" id="IPR047218">
    <property type="entry name" value="YocR/YhdH-like"/>
</dbReference>
<keyword evidence="3 6" id="KW-0812">Transmembrane</keyword>
<dbReference type="InterPro" id="IPR000175">
    <property type="entry name" value="Na/ntran_symport"/>
</dbReference>
<keyword evidence="5 7" id="KW-0472">Membrane</keyword>
<feature type="transmembrane region" description="Helical" evidence="7">
    <location>
        <begin position="215"/>
        <end position="239"/>
    </location>
</feature>
<evidence type="ECO:0000256" key="3">
    <source>
        <dbReference type="ARBA" id="ARBA00022692"/>
    </source>
</evidence>